<organism evidence="1 2">
    <name type="scientific">Haloferax litoreum</name>
    <dbReference type="NCBI Taxonomy" id="2666140"/>
    <lineage>
        <taxon>Archaea</taxon>
        <taxon>Methanobacteriati</taxon>
        <taxon>Methanobacteriota</taxon>
        <taxon>Stenosarchaea group</taxon>
        <taxon>Halobacteria</taxon>
        <taxon>Halobacteriales</taxon>
        <taxon>Haloferacaceae</taxon>
        <taxon>Haloferax</taxon>
    </lineage>
</organism>
<dbReference type="EMBL" id="WKJO01000001">
    <property type="protein sequence ID" value="MRX22610.1"/>
    <property type="molecule type" value="Genomic_DNA"/>
</dbReference>
<sequence length="137" mass="14494">MDTEPTTETAIREMQDAALSRALSDETEARQSLALAGALETARRESTATTFDSGGVTLAASLAFVSTLFAHRRLRDSLRSAVQVTDDSAWYPSGSSARVDDELVATGASLAVERFDVSASRVGALGGVDVELIDVRE</sequence>
<dbReference type="AlphaFoldDB" id="A0A6A8GLN4"/>
<protein>
    <submittedName>
        <fullName evidence="1">Uncharacterized protein</fullName>
    </submittedName>
</protein>
<keyword evidence="2" id="KW-1185">Reference proteome</keyword>
<evidence type="ECO:0000313" key="1">
    <source>
        <dbReference type="EMBL" id="MRX22610.1"/>
    </source>
</evidence>
<comment type="caution">
    <text evidence="1">The sequence shown here is derived from an EMBL/GenBank/DDBJ whole genome shotgun (WGS) entry which is preliminary data.</text>
</comment>
<reference evidence="1 2" key="1">
    <citation type="submission" date="2019-11" db="EMBL/GenBank/DDBJ databases">
        <title>Whole genome sequence of Haloferax sp. MBLA0076.</title>
        <authorList>
            <person name="Seo M.-J."/>
            <person name="Cho E.-S."/>
        </authorList>
    </citation>
    <scope>NUCLEOTIDE SEQUENCE [LARGE SCALE GENOMIC DNA]</scope>
    <source>
        <strain evidence="1 2">MBLA0076</strain>
    </source>
</reference>
<name>A0A6A8GLN4_9EURY</name>
<dbReference type="RefSeq" id="WP_151163084.1">
    <property type="nucleotide sequence ID" value="NZ_WKJO01000001.1"/>
</dbReference>
<evidence type="ECO:0000313" key="2">
    <source>
        <dbReference type="Proteomes" id="UP000439022"/>
    </source>
</evidence>
<gene>
    <name evidence="1" type="ORF">GJR96_11675</name>
</gene>
<accession>A0A6A8GLN4</accession>
<dbReference type="Proteomes" id="UP000439022">
    <property type="component" value="Unassembled WGS sequence"/>
</dbReference>
<proteinExistence type="predicted"/>